<dbReference type="PRINTS" id="PR00455">
    <property type="entry name" value="HTHTETR"/>
</dbReference>
<dbReference type="InterPro" id="IPR009057">
    <property type="entry name" value="Homeodomain-like_sf"/>
</dbReference>
<evidence type="ECO:0000313" key="6">
    <source>
        <dbReference type="EMBL" id="PTL71715.1"/>
    </source>
</evidence>
<sequence length="193" mass="21253">MTAAGTRKPRADVQRNRTALLDTAQRHFREHGIDTSLEAIARETGVGPATLYRHFPHRDELLAAVLQQNSAELALRRSEIDRIDDPTQALAHWLQALEEYFSAFRGLPGPLMSAVQRPDPDNPLTIPCDALVLATENYVHAAQDAGRIRSAVRGSDLFLAACSLALIRSNGADEESLVRLRSLIASGYREETS</sequence>
<evidence type="ECO:0000313" key="7">
    <source>
        <dbReference type="Proteomes" id="UP000241085"/>
    </source>
</evidence>
<keyword evidence="1" id="KW-0805">Transcription regulation</keyword>
<dbReference type="Pfam" id="PF00440">
    <property type="entry name" value="TetR_N"/>
    <property type="match status" value="1"/>
</dbReference>
<feature type="domain" description="HTH tetR-type" evidence="5">
    <location>
        <begin position="14"/>
        <end position="73"/>
    </location>
</feature>
<evidence type="ECO:0000256" key="1">
    <source>
        <dbReference type="ARBA" id="ARBA00023015"/>
    </source>
</evidence>
<evidence type="ECO:0000259" key="5">
    <source>
        <dbReference type="PROSITE" id="PS50977"/>
    </source>
</evidence>
<reference evidence="6 7" key="1">
    <citation type="submission" date="2018-03" db="EMBL/GenBank/DDBJ databases">
        <title>Bacteriophage NCPPB3778 and a type I-E CRISPR drive the evolution of the US Biological Select Agent, Rathayibacter toxicus.</title>
        <authorList>
            <person name="Davis E.W.II."/>
            <person name="Tabima J.F."/>
            <person name="Weisberg A.J."/>
            <person name="Dantas Lopes L."/>
            <person name="Wiseman M.S."/>
            <person name="Wiseman M.S."/>
            <person name="Pupko T."/>
            <person name="Belcher M.S."/>
            <person name="Sechler A.J."/>
            <person name="Tancos M.A."/>
            <person name="Schroeder B.K."/>
            <person name="Murray T.D."/>
            <person name="Luster D.G."/>
            <person name="Schneider W.L."/>
            <person name="Rogers E."/>
            <person name="Andreote F.D."/>
            <person name="Grunwald N.J."/>
            <person name="Putnam M.L."/>
            <person name="Chang J.H."/>
        </authorList>
    </citation>
    <scope>NUCLEOTIDE SEQUENCE [LARGE SCALE GENOMIC DNA]</scope>
    <source>
        <strain evidence="6 7">DSM 15933</strain>
    </source>
</reference>
<feature type="DNA-binding region" description="H-T-H motif" evidence="4">
    <location>
        <begin position="36"/>
        <end position="55"/>
    </location>
</feature>
<dbReference type="SUPFAM" id="SSF46689">
    <property type="entry name" value="Homeodomain-like"/>
    <property type="match status" value="1"/>
</dbReference>
<name>A0A2T4UQB0_9MICO</name>
<evidence type="ECO:0000256" key="3">
    <source>
        <dbReference type="ARBA" id="ARBA00023163"/>
    </source>
</evidence>
<dbReference type="RefSeq" id="WP_107573553.1">
    <property type="nucleotide sequence ID" value="NZ_PZPL01000001.1"/>
</dbReference>
<dbReference type="InterPro" id="IPR049445">
    <property type="entry name" value="TetR_SbtR-like_C"/>
</dbReference>
<keyword evidence="3" id="KW-0804">Transcription</keyword>
<dbReference type="GO" id="GO:0003700">
    <property type="term" value="F:DNA-binding transcription factor activity"/>
    <property type="evidence" value="ECO:0007669"/>
    <property type="project" value="TreeGrafter"/>
</dbReference>
<dbReference type="EMBL" id="PZPL01000001">
    <property type="protein sequence ID" value="PTL71715.1"/>
    <property type="molecule type" value="Genomic_DNA"/>
</dbReference>
<protein>
    <submittedName>
        <fullName evidence="6">TetR family transcriptional regulator</fullName>
    </submittedName>
</protein>
<dbReference type="Gene3D" id="1.10.357.10">
    <property type="entry name" value="Tetracycline Repressor, domain 2"/>
    <property type="match status" value="1"/>
</dbReference>
<gene>
    <name evidence="6" type="ORF">C1I63_01865</name>
</gene>
<keyword evidence="2 4" id="KW-0238">DNA-binding</keyword>
<dbReference type="InterPro" id="IPR050109">
    <property type="entry name" value="HTH-type_TetR-like_transc_reg"/>
</dbReference>
<dbReference type="PANTHER" id="PTHR30055:SF234">
    <property type="entry name" value="HTH-TYPE TRANSCRIPTIONAL REGULATOR BETI"/>
    <property type="match status" value="1"/>
</dbReference>
<organism evidence="6 7">
    <name type="scientific">Rathayibacter caricis DSM 15933</name>
    <dbReference type="NCBI Taxonomy" id="1328867"/>
    <lineage>
        <taxon>Bacteria</taxon>
        <taxon>Bacillati</taxon>
        <taxon>Actinomycetota</taxon>
        <taxon>Actinomycetes</taxon>
        <taxon>Micrococcales</taxon>
        <taxon>Microbacteriaceae</taxon>
        <taxon>Rathayibacter</taxon>
    </lineage>
</organism>
<dbReference type="AlphaFoldDB" id="A0A2T4UQB0"/>
<dbReference type="Pfam" id="PF21597">
    <property type="entry name" value="TetR_C_43"/>
    <property type="match status" value="1"/>
</dbReference>
<dbReference type="InterPro" id="IPR001647">
    <property type="entry name" value="HTH_TetR"/>
</dbReference>
<dbReference type="PROSITE" id="PS50977">
    <property type="entry name" value="HTH_TETR_2"/>
    <property type="match status" value="1"/>
</dbReference>
<dbReference type="GO" id="GO:0000976">
    <property type="term" value="F:transcription cis-regulatory region binding"/>
    <property type="evidence" value="ECO:0007669"/>
    <property type="project" value="TreeGrafter"/>
</dbReference>
<dbReference type="PANTHER" id="PTHR30055">
    <property type="entry name" value="HTH-TYPE TRANSCRIPTIONAL REGULATOR RUTR"/>
    <property type="match status" value="1"/>
</dbReference>
<evidence type="ECO:0000256" key="2">
    <source>
        <dbReference type="ARBA" id="ARBA00023125"/>
    </source>
</evidence>
<evidence type="ECO:0000256" key="4">
    <source>
        <dbReference type="PROSITE-ProRule" id="PRU00335"/>
    </source>
</evidence>
<proteinExistence type="predicted"/>
<keyword evidence="7" id="KW-1185">Reference proteome</keyword>
<comment type="caution">
    <text evidence="6">The sequence shown here is derived from an EMBL/GenBank/DDBJ whole genome shotgun (WGS) entry which is preliminary data.</text>
</comment>
<dbReference type="Proteomes" id="UP000241085">
    <property type="component" value="Unassembled WGS sequence"/>
</dbReference>
<accession>A0A2T4UQB0</accession>